<protein>
    <submittedName>
        <fullName evidence="1">Uncharacterized protein</fullName>
    </submittedName>
</protein>
<accession>A0AAN8X398</accession>
<organism evidence="1 2">
    <name type="scientific">Halocaridina rubra</name>
    <name type="common">Hawaiian red shrimp</name>
    <dbReference type="NCBI Taxonomy" id="373956"/>
    <lineage>
        <taxon>Eukaryota</taxon>
        <taxon>Metazoa</taxon>
        <taxon>Ecdysozoa</taxon>
        <taxon>Arthropoda</taxon>
        <taxon>Crustacea</taxon>
        <taxon>Multicrustacea</taxon>
        <taxon>Malacostraca</taxon>
        <taxon>Eumalacostraca</taxon>
        <taxon>Eucarida</taxon>
        <taxon>Decapoda</taxon>
        <taxon>Pleocyemata</taxon>
        <taxon>Caridea</taxon>
        <taxon>Atyoidea</taxon>
        <taxon>Atyidae</taxon>
        <taxon>Halocaridina</taxon>
    </lineage>
</organism>
<evidence type="ECO:0000313" key="2">
    <source>
        <dbReference type="Proteomes" id="UP001381693"/>
    </source>
</evidence>
<gene>
    <name evidence="1" type="ORF">SK128_022786</name>
</gene>
<dbReference type="EMBL" id="JAXCGZ010012729">
    <property type="protein sequence ID" value="KAK7073473.1"/>
    <property type="molecule type" value="Genomic_DNA"/>
</dbReference>
<name>A0AAN8X398_HALRR</name>
<evidence type="ECO:0000313" key="1">
    <source>
        <dbReference type="EMBL" id="KAK7073473.1"/>
    </source>
</evidence>
<comment type="caution">
    <text evidence="1">The sequence shown here is derived from an EMBL/GenBank/DDBJ whole genome shotgun (WGS) entry which is preliminary data.</text>
</comment>
<proteinExistence type="predicted"/>
<reference evidence="1 2" key="1">
    <citation type="submission" date="2023-11" db="EMBL/GenBank/DDBJ databases">
        <title>Halocaridina rubra genome assembly.</title>
        <authorList>
            <person name="Smith C."/>
        </authorList>
    </citation>
    <scope>NUCLEOTIDE SEQUENCE [LARGE SCALE GENOMIC DNA]</scope>
    <source>
        <strain evidence="1">EP-1</strain>
        <tissue evidence="1">Whole</tissue>
    </source>
</reference>
<dbReference type="AlphaFoldDB" id="A0AAN8X398"/>
<dbReference type="Proteomes" id="UP001381693">
    <property type="component" value="Unassembled WGS sequence"/>
</dbReference>
<feature type="non-terminal residue" evidence="1">
    <location>
        <position position="60"/>
    </location>
</feature>
<sequence length="60" mass="6844">MNEVCSVVGWKGRFSSQRTLSPSEYLFCPDIMFFLMSVCLMSRQTTEGATFKRQGDVAIR</sequence>
<keyword evidence="2" id="KW-1185">Reference proteome</keyword>